<evidence type="ECO:0000259" key="11">
    <source>
        <dbReference type="PROSITE" id="PS50893"/>
    </source>
</evidence>
<evidence type="ECO:0000256" key="4">
    <source>
        <dbReference type="ARBA" id="ARBA00022692"/>
    </source>
</evidence>
<keyword evidence="13" id="KW-1185">Reference proteome</keyword>
<feature type="transmembrane region" description="Helical" evidence="10">
    <location>
        <begin position="983"/>
        <end position="1004"/>
    </location>
</feature>
<dbReference type="GO" id="GO:0140359">
    <property type="term" value="F:ABC-type transporter activity"/>
    <property type="evidence" value="ECO:0007669"/>
    <property type="project" value="InterPro"/>
</dbReference>
<evidence type="ECO:0000313" key="13">
    <source>
        <dbReference type="Proteomes" id="UP000054244"/>
    </source>
</evidence>
<feature type="transmembrane region" description="Helical" evidence="10">
    <location>
        <begin position="215"/>
        <end position="237"/>
    </location>
</feature>
<keyword evidence="6" id="KW-0547">Nucleotide-binding</keyword>
<evidence type="ECO:0000256" key="1">
    <source>
        <dbReference type="ARBA" id="ARBA00004141"/>
    </source>
</evidence>
<feature type="domain" description="ABC transporter" evidence="11">
    <location>
        <begin position="1249"/>
        <end position="1486"/>
    </location>
</feature>
<dbReference type="SUPFAM" id="SSF52540">
    <property type="entry name" value="P-loop containing nucleoside triphosphate hydrolases"/>
    <property type="match status" value="2"/>
</dbReference>
<evidence type="ECO:0000256" key="8">
    <source>
        <dbReference type="ARBA" id="ARBA00022989"/>
    </source>
</evidence>
<evidence type="ECO:0000256" key="6">
    <source>
        <dbReference type="ARBA" id="ARBA00022741"/>
    </source>
</evidence>
<dbReference type="GO" id="GO:0016887">
    <property type="term" value="F:ATP hydrolysis activity"/>
    <property type="evidence" value="ECO:0007669"/>
    <property type="project" value="InterPro"/>
</dbReference>
<dbReference type="FunFam" id="3.40.50.300:FF:000335">
    <property type="entry name" value="ATP binding cassette subfamily A member 5"/>
    <property type="match status" value="1"/>
</dbReference>
<keyword evidence="3" id="KW-0813">Transport</keyword>
<dbReference type="SMART" id="SM00382">
    <property type="entry name" value="AAA"/>
    <property type="match status" value="2"/>
</dbReference>
<evidence type="ECO:0000256" key="10">
    <source>
        <dbReference type="SAM" id="Phobius"/>
    </source>
</evidence>
<protein>
    <submittedName>
        <fullName evidence="12">ATP-binding cassette sub-family A member 10</fullName>
    </submittedName>
</protein>
<proteinExistence type="inferred from homology"/>
<feature type="transmembrane region" description="Helical" evidence="10">
    <location>
        <begin position="257"/>
        <end position="281"/>
    </location>
</feature>
<feature type="transmembrane region" description="Helical" evidence="10">
    <location>
        <begin position="1121"/>
        <end position="1141"/>
    </location>
</feature>
<feature type="transmembrane region" description="Helical" evidence="10">
    <location>
        <begin position="320"/>
        <end position="341"/>
    </location>
</feature>
<feature type="transmembrane region" description="Helical" evidence="10">
    <location>
        <begin position="293"/>
        <end position="314"/>
    </location>
</feature>
<dbReference type="GO" id="GO:0005524">
    <property type="term" value="F:ATP binding"/>
    <property type="evidence" value="ECO:0007669"/>
    <property type="project" value="UniProtKB-KW"/>
</dbReference>
<gene>
    <name evidence="12" type="ORF">N311_02096</name>
</gene>
<dbReference type="FunFam" id="3.40.50.300:FF:000436">
    <property type="entry name" value="ATP binding cassette subfamily A member 9"/>
    <property type="match status" value="1"/>
</dbReference>
<feature type="transmembrane region" description="Helical" evidence="10">
    <location>
        <begin position="348"/>
        <end position="365"/>
    </location>
</feature>
<dbReference type="PANTHER" id="PTHR19229:SF274">
    <property type="entry name" value="ABC-TYPE ORGANIC ANION TRANSPORTER ABCA8"/>
    <property type="match status" value="1"/>
</dbReference>
<feature type="non-terminal residue" evidence="12">
    <location>
        <position position="1"/>
    </location>
</feature>
<keyword evidence="5" id="KW-0677">Repeat</keyword>
<dbReference type="GO" id="GO:0005886">
    <property type="term" value="C:plasma membrane"/>
    <property type="evidence" value="ECO:0007669"/>
    <property type="project" value="UniProtKB-ARBA"/>
</dbReference>
<feature type="transmembrane region" description="Helical" evidence="10">
    <location>
        <begin position="1065"/>
        <end position="1086"/>
    </location>
</feature>
<evidence type="ECO:0000256" key="2">
    <source>
        <dbReference type="ARBA" id="ARBA00008869"/>
    </source>
</evidence>
<dbReference type="InterPro" id="IPR003593">
    <property type="entry name" value="AAA+_ATPase"/>
</dbReference>
<evidence type="ECO:0000256" key="9">
    <source>
        <dbReference type="ARBA" id="ARBA00023136"/>
    </source>
</evidence>
<evidence type="ECO:0000256" key="5">
    <source>
        <dbReference type="ARBA" id="ARBA00022737"/>
    </source>
</evidence>
<dbReference type="Proteomes" id="UP000054244">
    <property type="component" value="Unassembled WGS sequence"/>
</dbReference>
<dbReference type="Gene3D" id="3.40.50.300">
    <property type="entry name" value="P-loop containing nucleotide triphosphate hydrolases"/>
    <property type="match status" value="2"/>
</dbReference>
<dbReference type="InterPro" id="IPR017871">
    <property type="entry name" value="ABC_transporter-like_CS"/>
</dbReference>
<keyword evidence="7 12" id="KW-0067">ATP-binding</keyword>
<dbReference type="InterPro" id="IPR013525">
    <property type="entry name" value="ABC2_TM"/>
</dbReference>
<dbReference type="InterPro" id="IPR003439">
    <property type="entry name" value="ABC_transporter-like_ATP-bd"/>
</dbReference>
<evidence type="ECO:0000256" key="3">
    <source>
        <dbReference type="ARBA" id="ARBA00022448"/>
    </source>
</evidence>
<organism evidence="12 13">
    <name type="scientific">Apaloderma vittatum</name>
    <name type="common">Bar-tailed trogon</name>
    <dbReference type="NCBI Taxonomy" id="57397"/>
    <lineage>
        <taxon>Eukaryota</taxon>
        <taxon>Metazoa</taxon>
        <taxon>Chordata</taxon>
        <taxon>Craniata</taxon>
        <taxon>Vertebrata</taxon>
        <taxon>Euteleostomi</taxon>
        <taxon>Archelosauria</taxon>
        <taxon>Archosauria</taxon>
        <taxon>Dinosauria</taxon>
        <taxon>Saurischia</taxon>
        <taxon>Theropoda</taxon>
        <taxon>Coelurosauria</taxon>
        <taxon>Aves</taxon>
        <taxon>Neognathae</taxon>
        <taxon>Neoaves</taxon>
        <taxon>Telluraves</taxon>
        <taxon>Coraciimorphae</taxon>
        <taxon>Trogoniformes</taxon>
        <taxon>Trogonidae</taxon>
        <taxon>Apaloderma</taxon>
    </lineage>
</organism>
<dbReference type="InterPro" id="IPR026082">
    <property type="entry name" value="ABCA"/>
</dbReference>
<dbReference type="EMBL" id="KL388134">
    <property type="protein sequence ID" value="KFP90641.1"/>
    <property type="molecule type" value="Genomic_DNA"/>
</dbReference>
<comment type="similarity">
    <text evidence="2">Belongs to the ABC transporter superfamily. ABCA family.</text>
</comment>
<name>A0A091NMN1_APAVI</name>
<feature type="non-terminal residue" evidence="12">
    <location>
        <position position="1558"/>
    </location>
</feature>
<feature type="transmembrane region" description="Helical" evidence="10">
    <location>
        <begin position="385"/>
        <end position="405"/>
    </location>
</feature>
<dbReference type="Pfam" id="PF12698">
    <property type="entry name" value="ABC2_membrane_3"/>
    <property type="match status" value="1"/>
</dbReference>
<dbReference type="PROSITE" id="PS00211">
    <property type="entry name" value="ABC_TRANSPORTER_1"/>
    <property type="match status" value="1"/>
</dbReference>
<dbReference type="GO" id="GO:0005319">
    <property type="term" value="F:lipid transporter activity"/>
    <property type="evidence" value="ECO:0007669"/>
    <property type="project" value="TreeGrafter"/>
</dbReference>
<keyword evidence="9 10" id="KW-0472">Membrane</keyword>
<feature type="transmembrane region" description="Helical" evidence="10">
    <location>
        <begin position="1040"/>
        <end position="1058"/>
    </location>
</feature>
<keyword evidence="8 10" id="KW-1133">Transmembrane helix</keyword>
<accession>A0A091NMN1</accession>
<feature type="transmembrane region" description="Helical" evidence="10">
    <location>
        <begin position="1098"/>
        <end position="1114"/>
    </location>
</feature>
<reference evidence="12 13" key="1">
    <citation type="submission" date="2014-04" db="EMBL/GenBank/DDBJ databases">
        <title>Genome evolution of avian class.</title>
        <authorList>
            <person name="Zhang G."/>
            <person name="Li C."/>
        </authorList>
    </citation>
    <scope>NUCLEOTIDE SEQUENCE [LARGE SCALE GENOMIC DNA]</scope>
    <source>
        <strain evidence="12">BGI_N311</strain>
    </source>
</reference>
<dbReference type="Pfam" id="PF00005">
    <property type="entry name" value="ABC_tran"/>
    <property type="match status" value="2"/>
</dbReference>
<comment type="subcellular location">
    <subcellularLocation>
        <location evidence="1">Membrane</location>
        <topology evidence="1">Multi-pass membrane protein</topology>
    </subcellularLocation>
</comment>
<feature type="domain" description="ABC transporter" evidence="11">
    <location>
        <begin position="463"/>
        <end position="691"/>
    </location>
</feature>
<evidence type="ECO:0000313" key="12">
    <source>
        <dbReference type="EMBL" id="KFP90641.1"/>
    </source>
</evidence>
<evidence type="ECO:0000256" key="7">
    <source>
        <dbReference type="ARBA" id="ARBA00022840"/>
    </source>
</evidence>
<sequence length="1558" mass="174813">KRASKVLQQTRVLLWKNILLVWRMKTESFQASIMFFFLIMTTYMSPDYQWQESPLDFLGRLDDPAFNATGVKLVYTPVTNTTRRLMRKVSSDSVLTGVIIEEVENEEEVEGASLEEDVIGVVFKDDFSYSLRFESNRVMFPDDAFEHIDICLNYSSDDCKSPLYWHAGFLSVQSSIDAAVIEMKTNHSVWEEMKSLSAIRLKSPLIKPVSKLDHIYFVISVELCFSPFMYFLSVRVLREKKKLKVLMKAMGLQDTAFWLSWSLLYTIYISVMSSLLALMTIEGVTHDRKFFEIYFSYFFYGIASIHFWFVLISLLKKPNIASFVGFFLHAISGLLSPLTLFEKLPPSLHWIFNLFSPFAFTAGISKIIKLEKYGAAFTPEPNPFFNLYAILSLDSVLYLLLAIYFDKILPGKYGVPYPPSFFLRPSYWLKPRGGYVGVRAGGDPTHSHNTEPMPPGFDGKEAIRLNSIKKIYKKKDKRTEALSGLSLSIYEGQITALLGHSGSGKTTLLNVLSGFSKPSAGSATIYNYKVSEVQDMEGIQAMIGVCPQLNLHFEALTVKENLITFAHIKGIQRKEVEQEVQKVLTTLDLTDLQDVRANALSGAQKRKLSLGIAILGNPQVLLLDEPTAGLDPCSRHHVWSLLKERQAGRSMQEADAHADRKAFLSNGRLQCVGSSVYLKRKWGIGYHLRMCINDLCDPELASSLVRQYVPDAALKGQKQGELCYSLPLENTESFPDLFSHLESSLLQGVVNYEVGRTTLEDVFLKLQGEEAGDPEEDRDLEEKDWSFPGLSEEGKVAASGMALWRQQVCAIMRVRFLKLKHDGKFLRSMLLFFGIFILPVLVILLVIQLLDSFKDFEIRASKYFLPTEEKIQNKSTNLLILNDTGSQIEDFIAALKTQNIIPEISLEENITSIPLHNGAIKISLEGKSYRFTVMCGIEPINCFPVLVNILSNTFLRLFNSTARIRIWSDPFYNTEISEVENDVFFFCLSYMLTLAAGLPPHFAVSSMEDYKLQARAQLRLAGLFPSAYWCGQVLVDVPLFWILMCLMFGVVLLVSGVCPLQASSIVLLIVCVIGYGVSLVLLVYLITFKFRTGRSNRYIWSLIFILVSEANLHSGGDLHDALCFTFSILFPVFPLLGWLIFTTPVSKPILLNSIMALTVQTGKARVTFQPFIHCVIFAFILRCLEMRYGEAVLNLDPIFRIQQRRAVAHQNRDHPGEESPEVQAERERTRSVIASLQQEEESVIVVNCLRKEYEDKKASSIFKKKKKTAIKNLSFSVKKGEVLGLLGSNGAGKTTTIHMISGDITATAGEVAMEARVFVQVLLRGSDGAGCCPQRNPLWPDLGVQQHLEAYAAVRGMSKGDAAVVISRIAKALDLQKHLKTPARRLSAGEARKLCFALSVLGAPTVMLWDEPSVGMDLKGQRQMWKVVRAALKSKERAAVLSTRDLEEAAAVCGRVAVLSAGQLRYIGSLEDLKSKLGTSYHLEVKVMDVGQSDALHAEILCLFPHAARQQRTSSLLIYKIPMEDALPLSQSFSKLEAAKQNFGLEEYSLSLHTLQQV</sequence>
<keyword evidence="4 10" id="KW-0812">Transmembrane</keyword>
<feature type="transmembrane region" description="Helical" evidence="10">
    <location>
        <begin position="825"/>
        <end position="847"/>
    </location>
</feature>
<dbReference type="CDD" id="cd03263">
    <property type="entry name" value="ABC_subfamily_A"/>
    <property type="match status" value="1"/>
</dbReference>
<dbReference type="PANTHER" id="PTHR19229">
    <property type="entry name" value="ATP-BINDING CASSETTE TRANSPORTER SUBFAMILY A ABCA"/>
    <property type="match status" value="1"/>
</dbReference>
<dbReference type="PROSITE" id="PS50893">
    <property type="entry name" value="ABC_TRANSPORTER_2"/>
    <property type="match status" value="2"/>
</dbReference>
<dbReference type="InterPro" id="IPR027417">
    <property type="entry name" value="P-loop_NTPase"/>
</dbReference>